<dbReference type="OrthoDB" id="9782820at2"/>
<dbReference type="EMBL" id="LCYG01000128">
    <property type="protein sequence ID" value="KLK89688.1"/>
    <property type="molecule type" value="Genomic_DNA"/>
</dbReference>
<dbReference type="GO" id="GO:0051213">
    <property type="term" value="F:dioxygenase activity"/>
    <property type="evidence" value="ECO:0007669"/>
    <property type="project" value="UniProtKB-KW"/>
</dbReference>
<accession>A0A0H1R3H6</accession>
<sequence length="274" mass="29108">MASGQDQRQVRRTAVAGRFYPRSPHQLRTTVDELLGRARIVPAAAPKAIIVPHAGYIYSGEVAAAAFALLQPHADTITRVVLIGPSHYVSFRGLALPTVDAFETPLGSVPLARGAATALADLAPVVRADAPHEPEHALEVELPFLQSVLRSFELVPVLTGDAAPEEVASVLDRLWGGPETLVVVSSDLSHFHDYETARRLDAVTADSIERGDWASLGPDNACGYVAVAGLLIETNRRGLKVQRLALANSGDTAGTQDRVVGYGAWVTDAARNAT</sequence>
<dbReference type="NCBIfam" id="TIGR04336">
    <property type="entry name" value="AmmeMemoSam_B"/>
    <property type="match status" value="1"/>
</dbReference>
<gene>
    <name evidence="3" type="ORF">AA309_30090</name>
</gene>
<dbReference type="Proteomes" id="UP000035489">
    <property type="component" value="Unassembled WGS sequence"/>
</dbReference>
<dbReference type="Pfam" id="PF01875">
    <property type="entry name" value="Memo"/>
    <property type="match status" value="1"/>
</dbReference>
<keyword evidence="3" id="KW-0223">Dioxygenase</keyword>
<dbReference type="PATRIC" id="fig|1225564.3.peg.769"/>
<dbReference type="CDD" id="cd07361">
    <property type="entry name" value="MEMO_like"/>
    <property type="match status" value="1"/>
</dbReference>
<comment type="caution">
    <text evidence="3">The sequence shown here is derived from an EMBL/GenBank/DDBJ whole genome shotgun (WGS) entry which is preliminary data.</text>
</comment>
<keyword evidence="4" id="KW-1185">Reference proteome</keyword>
<dbReference type="HAMAP" id="MF_00055">
    <property type="entry name" value="MEMO1"/>
    <property type="match status" value="1"/>
</dbReference>
<dbReference type="PANTHER" id="PTHR11060">
    <property type="entry name" value="PROTEIN MEMO1"/>
    <property type="match status" value="1"/>
</dbReference>
<dbReference type="SUPFAM" id="SSF53213">
    <property type="entry name" value="LigB-like"/>
    <property type="match status" value="1"/>
</dbReference>
<proteinExistence type="inferred from homology"/>
<evidence type="ECO:0000256" key="1">
    <source>
        <dbReference type="ARBA" id="ARBA00006315"/>
    </source>
</evidence>
<keyword evidence="3" id="KW-0560">Oxidoreductase</keyword>
<dbReference type="InterPro" id="IPR002737">
    <property type="entry name" value="MEMO1_fam"/>
</dbReference>
<evidence type="ECO:0000313" key="3">
    <source>
        <dbReference type="EMBL" id="KLK89688.1"/>
    </source>
</evidence>
<evidence type="ECO:0000256" key="2">
    <source>
        <dbReference type="HAMAP-Rule" id="MF_00055"/>
    </source>
</evidence>
<protein>
    <recommendedName>
        <fullName evidence="2">MEMO1 family protein AA309_30090</fullName>
    </recommendedName>
</protein>
<reference evidence="3 4" key="1">
    <citation type="submission" date="2015-05" db="EMBL/GenBank/DDBJ databases">
        <title>Draft genome sequence of Microvirga vignae strain BR3299, a novel nitrogen fixing bacteria isolated from Brazil semi-aired region.</title>
        <authorList>
            <person name="Zilli J.E."/>
            <person name="Passos S.R."/>
            <person name="Leite J."/>
            <person name="Baldani J.I."/>
            <person name="Xavier G.R."/>
            <person name="Rumjaneck N.G."/>
            <person name="Simoes-Araujo J.L."/>
        </authorList>
    </citation>
    <scope>NUCLEOTIDE SEQUENCE [LARGE SCALE GENOMIC DNA]</scope>
    <source>
        <strain evidence="3 4">BR3299</strain>
    </source>
</reference>
<comment type="similarity">
    <text evidence="1 2">Belongs to the MEMO1 family.</text>
</comment>
<dbReference type="PANTHER" id="PTHR11060:SF0">
    <property type="entry name" value="PROTEIN MEMO1"/>
    <property type="match status" value="1"/>
</dbReference>
<dbReference type="Gene3D" id="3.40.830.10">
    <property type="entry name" value="LigB-like"/>
    <property type="match status" value="1"/>
</dbReference>
<evidence type="ECO:0000313" key="4">
    <source>
        <dbReference type="Proteomes" id="UP000035489"/>
    </source>
</evidence>
<name>A0A0H1R3H6_9HYPH</name>
<dbReference type="STRING" id="1225564.AA309_30090"/>
<dbReference type="RefSeq" id="WP_047192708.1">
    <property type="nucleotide sequence ID" value="NZ_LCYG01000128.1"/>
</dbReference>
<organism evidence="3 4">
    <name type="scientific">Microvirga vignae</name>
    <dbReference type="NCBI Taxonomy" id="1225564"/>
    <lineage>
        <taxon>Bacteria</taxon>
        <taxon>Pseudomonadati</taxon>
        <taxon>Pseudomonadota</taxon>
        <taxon>Alphaproteobacteria</taxon>
        <taxon>Hyphomicrobiales</taxon>
        <taxon>Methylobacteriaceae</taxon>
        <taxon>Microvirga</taxon>
    </lineage>
</organism>
<dbReference type="AlphaFoldDB" id="A0A0H1R3H6"/>